<evidence type="ECO:0000313" key="2">
    <source>
        <dbReference type="Proteomes" id="UP000246740"/>
    </source>
</evidence>
<sequence length="86" mass="9145">MFILGQSGAVASLRPIAAFARSSHGQVLRCVMNIMYLASRVGCTPPPPVRSCACGPSRCRSSFSLTAPVHTEIERSSHEGNSTLLL</sequence>
<proteinExistence type="predicted"/>
<reference evidence="1 2" key="1">
    <citation type="journal article" date="2018" name="Mol. Biol. Evol.">
        <title>Broad Genomic Sampling Reveals a Smut Pathogenic Ancestry of the Fungal Clade Ustilaginomycotina.</title>
        <authorList>
            <person name="Kijpornyongpan T."/>
            <person name="Mondo S.J."/>
            <person name="Barry K."/>
            <person name="Sandor L."/>
            <person name="Lee J."/>
            <person name="Lipzen A."/>
            <person name="Pangilinan J."/>
            <person name="LaButti K."/>
            <person name="Hainaut M."/>
            <person name="Henrissat B."/>
            <person name="Grigoriev I.V."/>
            <person name="Spatafora J.W."/>
            <person name="Aime M.C."/>
        </authorList>
    </citation>
    <scope>NUCLEOTIDE SEQUENCE [LARGE SCALE GENOMIC DNA]</scope>
    <source>
        <strain evidence="1 2">MCA 3645</strain>
    </source>
</reference>
<organism evidence="1 2">
    <name type="scientific">Testicularia cyperi</name>
    <dbReference type="NCBI Taxonomy" id="1882483"/>
    <lineage>
        <taxon>Eukaryota</taxon>
        <taxon>Fungi</taxon>
        <taxon>Dikarya</taxon>
        <taxon>Basidiomycota</taxon>
        <taxon>Ustilaginomycotina</taxon>
        <taxon>Ustilaginomycetes</taxon>
        <taxon>Ustilaginales</taxon>
        <taxon>Anthracoideaceae</taxon>
        <taxon>Testicularia</taxon>
    </lineage>
</organism>
<name>A0A317XGK9_9BASI</name>
<keyword evidence="2" id="KW-1185">Reference proteome</keyword>
<dbReference type="AlphaFoldDB" id="A0A317XGK9"/>
<dbReference type="InParanoid" id="A0A317XGK9"/>
<evidence type="ECO:0000313" key="1">
    <source>
        <dbReference type="EMBL" id="PWY97484.1"/>
    </source>
</evidence>
<accession>A0A317XGK9</accession>
<dbReference type="Proteomes" id="UP000246740">
    <property type="component" value="Unassembled WGS sequence"/>
</dbReference>
<dbReference type="EMBL" id="KZ819207">
    <property type="protein sequence ID" value="PWY97484.1"/>
    <property type="molecule type" value="Genomic_DNA"/>
</dbReference>
<gene>
    <name evidence="1" type="ORF">BCV70DRAFT_65152</name>
</gene>
<protein>
    <submittedName>
        <fullName evidence="1">Uncharacterized protein</fullName>
    </submittedName>
</protein>